<dbReference type="GO" id="GO:0004519">
    <property type="term" value="F:endonuclease activity"/>
    <property type="evidence" value="ECO:0007669"/>
    <property type="project" value="UniProtKB-KW"/>
</dbReference>
<organism evidence="1 2">
    <name type="scientific">Congregibacter litoralis KT71</name>
    <dbReference type="NCBI Taxonomy" id="314285"/>
    <lineage>
        <taxon>Bacteria</taxon>
        <taxon>Pseudomonadati</taxon>
        <taxon>Pseudomonadota</taxon>
        <taxon>Gammaproteobacteria</taxon>
        <taxon>Cellvibrionales</taxon>
        <taxon>Halieaceae</taxon>
        <taxon>Congregibacter</taxon>
    </lineage>
</organism>
<keyword evidence="1" id="KW-0378">Hydrolase</keyword>
<reference evidence="1 2" key="1">
    <citation type="journal article" date="2007" name="Proc. Natl. Acad. Sci. U.S.A.">
        <title>Characterization of a marine gammaproteobacterium capable of aerobic anoxygenic photosynthesis.</title>
        <authorList>
            <person name="Fuchs B.M."/>
            <person name="Spring S."/>
            <person name="Teeling H."/>
            <person name="Quast C."/>
            <person name="Wulf J."/>
            <person name="Schattenhofer M."/>
            <person name="Yan S."/>
            <person name="Ferriera S."/>
            <person name="Johnson J."/>
            <person name="Glockner F.O."/>
            <person name="Amann R."/>
        </authorList>
    </citation>
    <scope>NUCLEOTIDE SEQUENCE [LARGE SCALE GENOMIC DNA]</scope>
    <source>
        <strain evidence="1">KT71</strain>
    </source>
</reference>
<sequence>MNFVMLQDRDSLSQLDPKIAAFFLDSDLSDNGRITFCGVATFDDLVLVVAPTNSLKSVKQLELSTCDTALLLIRTLNTYTTQSENAIKEGDDFDVRSQGLGILSSILWLLKDYSHNGLYTKPAKTREINKGRVNWHRTIAKGSALKGMGGVPVYLSLHSDRLRIGSESVISQIHAEIVREIDISFGWLITGKESTRIARELDFATYSAMPHDLKIYQLKRELGQTYGDRDTALIRAMISFLESRFNGVAGEYLIGVSFFHSIWEKMLRAILPGVIDVNKILPKPSVYLEDGKSLIYTKGMLTDIVSKREGKVSVIDAKYYRATGAESVPGWPDIVKQVYYANALKLLFPRDKVFSWFAFPGLTKKKIDEGPVRQIRITNPSTGQHLDEAFPPIGCGYFCPIEVMRFYVSSQELSFDSISTIFEELVEPDSEVAN</sequence>
<evidence type="ECO:0000313" key="1">
    <source>
        <dbReference type="EMBL" id="EAQ96085.2"/>
    </source>
</evidence>
<comment type="caution">
    <text evidence="1">The sequence shown here is derived from an EMBL/GenBank/DDBJ whole genome shotgun (WGS) entry which is preliminary data.</text>
</comment>
<accession>A4AD32</accession>
<evidence type="ECO:0000313" key="2">
    <source>
        <dbReference type="Proteomes" id="UP000019205"/>
    </source>
</evidence>
<dbReference type="EMBL" id="AAOA02000003">
    <property type="protein sequence ID" value="EAQ96085.2"/>
    <property type="molecule type" value="Genomic_DNA"/>
</dbReference>
<dbReference type="Pfam" id="PF09563">
    <property type="entry name" value="RE_LlaJI"/>
    <property type="match status" value="1"/>
</dbReference>
<reference evidence="1 2" key="2">
    <citation type="journal article" date="2009" name="PLoS ONE">
        <title>The photosynthetic apparatus and its regulation in the aerobic gammaproteobacterium Congregibacter litoralis gen. nov., sp. nov.</title>
        <authorList>
            <person name="Spring S."/>
            <person name="Lunsdorf H."/>
            <person name="Fuchs B.M."/>
            <person name="Tindall B.J."/>
        </authorList>
    </citation>
    <scope>NUCLEOTIDE SEQUENCE [LARGE SCALE GENOMIC DNA]</scope>
    <source>
        <strain evidence="1">KT71</strain>
    </source>
</reference>
<gene>
    <name evidence="1" type="ORF">KT71_08515</name>
</gene>
<protein>
    <submittedName>
        <fullName evidence="1">LlaJI restriction endonuclease</fullName>
    </submittedName>
</protein>
<dbReference type="AlphaFoldDB" id="A4AD32"/>
<keyword evidence="2" id="KW-1185">Reference proteome</keyword>
<dbReference type="STRING" id="314285.KT71_08515"/>
<dbReference type="Proteomes" id="UP000019205">
    <property type="component" value="Chromosome"/>
</dbReference>
<proteinExistence type="predicted"/>
<dbReference type="OrthoDB" id="9811025at2"/>
<dbReference type="InterPro" id="IPR018579">
    <property type="entry name" value="Restrct_endonuc_II_LlaJI"/>
</dbReference>
<name>A4AD32_9GAMM</name>
<dbReference type="HOGENOM" id="CLU_027411_1_0_6"/>
<keyword evidence="1" id="KW-0255">Endonuclease</keyword>
<dbReference type="eggNOG" id="ENOG502ZBUR">
    <property type="taxonomic scope" value="Bacteria"/>
</dbReference>
<keyword evidence="1" id="KW-0540">Nuclease</keyword>